<name>A0A9P4X5V8_9HYPO</name>
<keyword evidence="2" id="KW-1185">Reference proteome</keyword>
<comment type="caution">
    <text evidence="1">The sequence shown here is derived from an EMBL/GenBank/DDBJ whole genome shotgun (WGS) entry which is preliminary data.</text>
</comment>
<organism evidence="1 2">
    <name type="scientific">Trichoderma lentiforme</name>
    <dbReference type="NCBI Taxonomy" id="1567552"/>
    <lineage>
        <taxon>Eukaryota</taxon>
        <taxon>Fungi</taxon>
        <taxon>Dikarya</taxon>
        <taxon>Ascomycota</taxon>
        <taxon>Pezizomycotina</taxon>
        <taxon>Sordariomycetes</taxon>
        <taxon>Hypocreomycetidae</taxon>
        <taxon>Hypocreales</taxon>
        <taxon>Hypocreaceae</taxon>
        <taxon>Trichoderma</taxon>
    </lineage>
</organism>
<dbReference type="EMBL" id="QLNT01000024">
    <property type="protein sequence ID" value="KAF3060208.1"/>
    <property type="molecule type" value="Genomic_DNA"/>
</dbReference>
<evidence type="ECO:0000313" key="1">
    <source>
        <dbReference type="EMBL" id="KAF3060208.1"/>
    </source>
</evidence>
<reference evidence="1 2" key="1">
    <citation type="submission" date="2018-06" db="EMBL/GenBank/DDBJ databases">
        <title>Genome analysis of cellulolytic fungus Trichoderma lentiforme CFAM-422.</title>
        <authorList>
            <person name="Steindorff A.S."/>
            <person name="Formighieri E.F."/>
            <person name="Midorikawa G.E.O."/>
            <person name="Tamietti M.S."/>
            <person name="Ramos E.Z."/>
            <person name="Silva A.S."/>
            <person name="Bon E.P.S."/>
            <person name="Mendes T.D."/>
            <person name="Damaso M.C.T."/>
            <person name="Favaro L.C.L."/>
        </authorList>
    </citation>
    <scope>NUCLEOTIDE SEQUENCE [LARGE SCALE GENOMIC DNA]</scope>
    <source>
        <strain evidence="1 2">CFAM-422</strain>
    </source>
</reference>
<accession>A0A9P4X5V8</accession>
<gene>
    <name evidence="1" type="ORF">CFAM422_011463</name>
</gene>
<dbReference type="AlphaFoldDB" id="A0A9P4X5V8"/>
<dbReference type="Proteomes" id="UP000801864">
    <property type="component" value="Unassembled WGS sequence"/>
</dbReference>
<evidence type="ECO:0000313" key="2">
    <source>
        <dbReference type="Proteomes" id="UP000801864"/>
    </source>
</evidence>
<protein>
    <submittedName>
        <fullName evidence="1">Uncharacterized protein</fullName>
    </submittedName>
</protein>
<proteinExistence type="predicted"/>
<sequence length="93" mass="10388">MTFVCEGTQWPSCGDSVASWTGRPRSSALCRQVEAIEATKSTSPEYPGLKTYQLELNPLARHCSPTGYRYESSQTTWLSAQMRKVTIMARHDG</sequence>